<protein>
    <submittedName>
        <fullName evidence="4">Uncharacterized protein</fullName>
    </submittedName>
</protein>
<evidence type="ECO:0000256" key="2">
    <source>
        <dbReference type="SAM" id="Phobius"/>
    </source>
</evidence>
<feature type="compositionally biased region" description="Polar residues" evidence="1">
    <location>
        <begin position="128"/>
        <end position="154"/>
    </location>
</feature>
<dbReference type="EMBL" id="JABANP010000042">
    <property type="protein sequence ID" value="KAF4693652.1"/>
    <property type="molecule type" value="Genomic_DNA"/>
</dbReference>
<keyword evidence="2" id="KW-0472">Membrane</keyword>
<sequence length="241" mass="25582">MCAIIFVFTFAVLGASKVWGQTVAPLPQYFRDAADIQVPETQQTTTTAEPLVDLSSVDISKSMGDFEDSLFQQPGSDTSAPSSAEATKPDNTAGDMKDSPWLPAIFAVAVVNLLLTAAGVLMMMRRTTPQGKTEPNGPTRSDMQVTEAQQTTPTAEPLVDLSSVDISKGMGDFQSSLLQHPGSDTPVPSSAEAVKPDNLASHMEDSPWLPAIFAVAILNLLLTAAGVVMMMRRTAPRGKAE</sequence>
<keyword evidence="2" id="KW-1133">Transmembrane helix</keyword>
<dbReference type="AlphaFoldDB" id="A0A7J6PCE4"/>
<accession>A0A7J6PCE4</accession>
<feature type="region of interest" description="Disordered" evidence="1">
    <location>
        <begin position="128"/>
        <end position="155"/>
    </location>
</feature>
<feature type="transmembrane region" description="Helical" evidence="2">
    <location>
        <begin position="208"/>
        <end position="231"/>
    </location>
</feature>
<evidence type="ECO:0000313" key="4">
    <source>
        <dbReference type="EMBL" id="KAF4693652.1"/>
    </source>
</evidence>
<name>A0A7J6PCE4_PEROL</name>
<evidence type="ECO:0000256" key="3">
    <source>
        <dbReference type="SAM" id="SignalP"/>
    </source>
</evidence>
<feature type="transmembrane region" description="Helical" evidence="2">
    <location>
        <begin position="101"/>
        <end position="122"/>
    </location>
</feature>
<feature type="region of interest" description="Disordered" evidence="1">
    <location>
        <begin position="66"/>
        <end position="97"/>
    </location>
</feature>
<comment type="caution">
    <text evidence="4">The sequence shown here is derived from an EMBL/GenBank/DDBJ whole genome shotgun (WGS) entry which is preliminary data.</text>
</comment>
<keyword evidence="3" id="KW-0732">Signal</keyword>
<feature type="compositionally biased region" description="Polar residues" evidence="1">
    <location>
        <begin position="70"/>
        <end position="85"/>
    </location>
</feature>
<proteinExistence type="predicted"/>
<feature type="chain" id="PRO_5029590861" evidence="3">
    <location>
        <begin position="21"/>
        <end position="241"/>
    </location>
</feature>
<reference evidence="4 5" key="1">
    <citation type="submission" date="2020-04" db="EMBL/GenBank/DDBJ databases">
        <title>Perkinsus olseni comparative genomics.</title>
        <authorList>
            <person name="Bogema D.R."/>
        </authorList>
    </citation>
    <scope>NUCLEOTIDE SEQUENCE [LARGE SCALE GENOMIC DNA]</scope>
    <source>
        <strain evidence="4">00978-12</strain>
    </source>
</reference>
<evidence type="ECO:0000313" key="5">
    <source>
        <dbReference type="Proteomes" id="UP000541610"/>
    </source>
</evidence>
<organism evidence="4 5">
    <name type="scientific">Perkinsus olseni</name>
    <name type="common">Perkinsus atlanticus</name>
    <dbReference type="NCBI Taxonomy" id="32597"/>
    <lineage>
        <taxon>Eukaryota</taxon>
        <taxon>Sar</taxon>
        <taxon>Alveolata</taxon>
        <taxon>Perkinsozoa</taxon>
        <taxon>Perkinsea</taxon>
        <taxon>Perkinsida</taxon>
        <taxon>Perkinsidae</taxon>
        <taxon>Perkinsus</taxon>
    </lineage>
</organism>
<dbReference type="Proteomes" id="UP000541610">
    <property type="component" value="Unassembled WGS sequence"/>
</dbReference>
<gene>
    <name evidence="4" type="ORF">FOZ60_010326</name>
</gene>
<feature type="signal peptide" evidence="3">
    <location>
        <begin position="1"/>
        <end position="20"/>
    </location>
</feature>
<evidence type="ECO:0000256" key="1">
    <source>
        <dbReference type="SAM" id="MobiDB-lite"/>
    </source>
</evidence>
<dbReference type="OrthoDB" id="10400530at2759"/>
<keyword evidence="2" id="KW-0812">Transmembrane</keyword>